<evidence type="ECO:0000256" key="1">
    <source>
        <dbReference type="SAM" id="Phobius"/>
    </source>
</evidence>
<feature type="transmembrane region" description="Helical" evidence="1">
    <location>
        <begin position="213"/>
        <end position="238"/>
    </location>
</feature>
<feature type="transmembrane region" description="Helical" evidence="1">
    <location>
        <begin position="305"/>
        <end position="326"/>
    </location>
</feature>
<keyword evidence="1" id="KW-1133">Transmembrane helix</keyword>
<dbReference type="EMBL" id="LT549890">
    <property type="protein sequence ID" value="SAI85225.1"/>
    <property type="molecule type" value="Genomic_DNA"/>
</dbReference>
<dbReference type="GeneID" id="71027442"/>
<feature type="transmembrane region" description="Helical" evidence="1">
    <location>
        <begin position="48"/>
        <end position="70"/>
    </location>
</feature>
<proteinExistence type="predicted"/>
<reference evidence="3" key="1">
    <citation type="submission" date="2016-04" db="EMBL/GenBank/DDBJ databases">
        <authorList>
            <person name="Shah S.A."/>
            <person name="Garrett R.A."/>
        </authorList>
    </citation>
    <scope>NUCLEOTIDE SEQUENCE [LARGE SCALE GENOMIC DNA]</scope>
    <source>
        <strain evidence="3">ATCC 35091 / DSM 1616 / JCM 8930 / NBRC 15331 / P1</strain>
    </source>
</reference>
<keyword evidence="1" id="KW-0812">Transmembrane</keyword>
<dbReference type="RefSeq" id="WP_010923462.1">
    <property type="nucleotide sequence ID" value="NZ_CP011055.2"/>
</dbReference>
<feature type="transmembrane region" description="Helical" evidence="1">
    <location>
        <begin position="369"/>
        <end position="388"/>
    </location>
</feature>
<feature type="transmembrane region" description="Helical" evidence="1">
    <location>
        <begin position="169"/>
        <end position="186"/>
    </location>
</feature>
<feature type="transmembrane region" description="Helical" evidence="1">
    <location>
        <begin position="104"/>
        <end position="119"/>
    </location>
</feature>
<evidence type="ECO:0000313" key="2">
    <source>
        <dbReference type="EMBL" id="SAI85225.1"/>
    </source>
</evidence>
<name>A0A0E3KA34_SACSO</name>
<dbReference type="Proteomes" id="UP000076770">
    <property type="component" value="Chromosome i"/>
</dbReference>
<sequence>MKLLESKPSKILSNTNVKFYLLQHFLQPVIIISAVFPAYLFLQTKNPLLVGALLSISYVLGHLSGISGFLTDYIVNTRRYDLILSLLSGTSFLLFYFLYRFELGFIFLAYTVIVTIHSFKGTNHVKVLRNLVNSASEYRVVWITVNIVRTASAIVFLYLTFFIIGLRSLLLVLGLFMLLIHTPLIFKIKYPKGTGNAKLLFSLSISAFKKDRAITFFLIDTLFANFIGGLFPTFLVFFPQSYFVLNYMIYYSMTIAYSSISLLIFTKIKVEKYRNNLYYIFIFFRGLIPAILLVSLAFVQPQFSLILIVFYWLSLTLYSSFASPIFQMKLPKEIIASYNGLLATLGSIFGALGNILLSFLDLLVGQKDVVIVVSELLLGYIVLALWVFKNVFKQ</sequence>
<gene>
    <name evidence="2" type="ORF">SSOP1_1671</name>
</gene>
<keyword evidence="1" id="KW-0472">Membrane</keyword>
<feature type="transmembrane region" description="Helical" evidence="1">
    <location>
        <begin position="338"/>
        <end position="357"/>
    </location>
</feature>
<evidence type="ECO:0000313" key="3">
    <source>
        <dbReference type="Proteomes" id="UP000076770"/>
    </source>
</evidence>
<feature type="transmembrane region" description="Helical" evidence="1">
    <location>
        <begin position="82"/>
        <end position="98"/>
    </location>
</feature>
<feature type="transmembrane region" description="Helical" evidence="1">
    <location>
        <begin position="140"/>
        <end position="163"/>
    </location>
</feature>
<protein>
    <recommendedName>
        <fullName evidence="4">MFS transporter</fullName>
    </recommendedName>
</protein>
<evidence type="ECO:0008006" key="4">
    <source>
        <dbReference type="Google" id="ProtNLM"/>
    </source>
</evidence>
<organism evidence="2 3">
    <name type="scientific">Saccharolobus solfataricus</name>
    <name type="common">Sulfolobus solfataricus</name>
    <dbReference type="NCBI Taxonomy" id="2287"/>
    <lineage>
        <taxon>Archaea</taxon>
        <taxon>Thermoproteota</taxon>
        <taxon>Thermoprotei</taxon>
        <taxon>Sulfolobales</taxon>
        <taxon>Sulfolobaceae</taxon>
        <taxon>Saccharolobus</taxon>
    </lineage>
</organism>
<dbReference type="AlphaFoldDB" id="A0A0E3KA34"/>
<feature type="transmembrane region" description="Helical" evidence="1">
    <location>
        <begin position="244"/>
        <end position="265"/>
    </location>
</feature>
<feature type="transmembrane region" description="Helical" evidence="1">
    <location>
        <begin position="277"/>
        <end position="299"/>
    </location>
</feature>
<feature type="transmembrane region" description="Helical" evidence="1">
    <location>
        <begin position="21"/>
        <end position="42"/>
    </location>
</feature>
<dbReference type="SUPFAM" id="SSF103473">
    <property type="entry name" value="MFS general substrate transporter"/>
    <property type="match status" value="1"/>
</dbReference>
<dbReference type="InterPro" id="IPR036259">
    <property type="entry name" value="MFS_trans_sf"/>
</dbReference>
<accession>A0A0E3KA34</accession>
<dbReference type="PATRIC" id="fig|2287.6.peg.2543"/>